<dbReference type="RefSeq" id="WP_151162684.1">
    <property type="nucleotide sequence ID" value="NZ_WKJO01000001.1"/>
</dbReference>
<dbReference type="AlphaFoldDB" id="A0A6A8GG55"/>
<proteinExistence type="predicted"/>
<keyword evidence="1" id="KW-0472">Membrane</keyword>
<reference evidence="2 3" key="1">
    <citation type="submission" date="2019-11" db="EMBL/GenBank/DDBJ databases">
        <title>Whole genome sequence of Haloferax sp. MBLA0076.</title>
        <authorList>
            <person name="Seo M.-J."/>
            <person name="Cho E.-S."/>
        </authorList>
    </citation>
    <scope>NUCLEOTIDE SEQUENCE [LARGE SCALE GENOMIC DNA]</scope>
    <source>
        <strain evidence="2 3">MBLA0076</strain>
    </source>
</reference>
<comment type="caution">
    <text evidence="2">The sequence shown here is derived from an EMBL/GenBank/DDBJ whole genome shotgun (WGS) entry which is preliminary data.</text>
</comment>
<evidence type="ECO:0000313" key="3">
    <source>
        <dbReference type="Proteomes" id="UP000439022"/>
    </source>
</evidence>
<evidence type="ECO:0000256" key="1">
    <source>
        <dbReference type="SAM" id="Phobius"/>
    </source>
</evidence>
<dbReference type="EMBL" id="WKJO01000001">
    <property type="protein sequence ID" value="MRX22145.1"/>
    <property type="molecule type" value="Genomic_DNA"/>
</dbReference>
<feature type="transmembrane region" description="Helical" evidence="1">
    <location>
        <begin position="12"/>
        <end position="31"/>
    </location>
</feature>
<keyword evidence="1" id="KW-0812">Transmembrane</keyword>
<protein>
    <submittedName>
        <fullName evidence="2">Uncharacterized protein</fullName>
    </submittedName>
</protein>
<sequence length="140" mass="14008">MTVVELLTSNWLLVLAGLAIVVLLIFAWAEYEEDKTASEVGAGVGDRSKRAIGGGVGFLSAVTVGVLGGLYEAGMSLGDLGAMLGDIFVNAPELISGIVVAIAGAAGISGAVQLSTIQFVGIAFVAIGIGGIVGLRRGTF</sequence>
<feature type="transmembrane region" description="Helical" evidence="1">
    <location>
        <begin position="83"/>
        <end position="108"/>
    </location>
</feature>
<dbReference type="Proteomes" id="UP000439022">
    <property type="component" value="Unassembled WGS sequence"/>
</dbReference>
<keyword evidence="1" id="KW-1133">Transmembrane helix</keyword>
<feature type="transmembrane region" description="Helical" evidence="1">
    <location>
        <begin position="114"/>
        <end position="135"/>
    </location>
</feature>
<feature type="transmembrane region" description="Helical" evidence="1">
    <location>
        <begin position="51"/>
        <end position="71"/>
    </location>
</feature>
<gene>
    <name evidence="2" type="ORF">GJR96_09280</name>
</gene>
<accession>A0A6A8GG55</accession>
<organism evidence="2 3">
    <name type="scientific">Haloferax litoreum</name>
    <dbReference type="NCBI Taxonomy" id="2666140"/>
    <lineage>
        <taxon>Archaea</taxon>
        <taxon>Methanobacteriati</taxon>
        <taxon>Methanobacteriota</taxon>
        <taxon>Stenosarchaea group</taxon>
        <taxon>Halobacteria</taxon>
        <taxon>Halobacteriales</taxon>
        <taxon>Haloferacaceae</taxon>
        <taxon>Haloferax</taxon>
    </lineage>
</organism>
<keyword evidence="3" id="KW-1185">Reference proteome</keyword>
<name>A0A6A8GG55_9EURY</name>
<evidence type="ECO:0000313" key="2">
    <source>
        <dbReference type="EMBL" id="MRX22145.1"/>
    </source>
</evidence>